<dbReference type="Proteomes" id="UP000004923">
    <property type="component" value="Unassembled WGS sequence"/>
</dbReference>
<name>E8LBJ3_9FIRM</name>
<dbReference type="GO" id="GO:0009247">
    <property type="term" value="P:glycolipid biosynthetic process"/>
    <property type="evidence" value="ECO:0007669"/>
    <property type="project" value="InterPro"/>
</dbReference>
<dbReference type="AlphaFoldDB" id="E8LBJ3"/>
<proteinExistence type="inferred from homology"/>
<dbReference type="InterPro" id="IPR007235">
    <property type="entry name" value="Glyco_trans_28_C"/>
</dbReference>
<evidence type="ECO:0000313" key="8">
    <source>
        <dbReference type="Proteomes" id="UP000004923"/>
    </source>
</evidence>
<comment type="subcellular location">
    <subcellularLocation>
        <location evidence="1">Membrane</location>
    </subcellularLocation>
</comment>
<dbReference type="Pfam" id="PF04101">
    <property type="entry name" value="Glyco_tran_28_C"/>
    <property type="match status" value="1"/>
</dbReference>
<accession>E8LBJ3</accession>
<feature type="domain" description="Glycosyl transferase family 28 C-terminal" evidence="5">
    <location>
        <begin position="210"/>
        <end position="342"/>
    </location>
</feature>
<dbReference type="GO" id="GO:0016020">
    <property type="term" value="C:membrane"/>
    <property type="evidence" value="ECO:0007669"/>
    <property type="project" value="UniProtKB-SubCell"/>
</dbReference>
<organism evidence="7 8">
    <name type="scientific">Phascolarctobacterium succinatutens YIT 12067</name>
    <dbReference type="NCBI Taxonomy" id="626939"/>
    <lineage>
        <taxon>Bacteria</taxon>
        <taxon>Bacillati</taxon>
        <taxon>Bacillota</taxon>
        <taxon>Negativicutes</taxon>
        <taxon>Acidaminococcales</taxon>
        <taxon>Acidaminococcaceae</taxon>
        <taxon>Phascolarctobacterium</taxon>
    </lineage>
</organism>
<comment type="caution">
    <text evidence="7">The sequence shown here is derived from an EMBL/GenBank/DDBJ whole genome shotgun (WGS) entry which is preliminary data.</text>
</comment>
<evidence type="ECO:0000256" key="3">
    <source>
        <dbReference type="ARBA" id="ARBA00022676"/>
    </source>
</evidence>
<evidence type="ECO:0000256" key="4">
    <source>
        <dbReference type="ARBA" id="ARBA00022679"/>
    </source>
</evidence>
<dbReference type="HOGENOM" id="CLU_028367_0_1_9"/>
<evidence type="ECO:0000259" key="5">
    <source>
        <dbReference type="Pfam" id="PF04101"/>
    </source>
</evidence>
<reference evidence="7 8" key="1">
    <citation type="submission" date="2011-01" db="EMBL/GenBank/DDBJ databases">
        <authorList>
            <person name="Weinstock G."/>
            <person name="Sodergren E."/>
            <person name="Clifton S."/>
            <person name="Fulton L."/>
            <person name="Fulton B."/>
            <person name="Courtney L."/>
            <person name="Fronick C."/>
            <person name="Harrison M."/>
            <person name="Strong C."/>
            <person name="Farmer C."/>
            <person name="Delahaunty K."/>
            <person name="Markovic C."/>
            <person name="Hall O."/>
            <person name="Minx P."/>
            <person name="Tomlinson C."/>
            <person name="Mitreva M."/>
            <person name="Hou S."/>
            <person name="Chen J."/>
            <person name="Wollam A."/>
            <person name="Pepin K.H."/>
            <person name="Johnson M."/>
            <person name="Bhonagiri V."/>
            <person name="Zhang X."/>
            <person name="Suruliraj S."/>
            <person name="Warren W."/>
            <person name="Chinwalla A."/>
            <person name="Mardis E.R."/>
            <person name="Wilson R.K."/>
        </authorList>
    </citation>
    <scope>NUCLEOTIDE SEQUENCE [LARGE SCALE GENOMIC DNA]</scope>
    <source>
        <strain evidence="7 8">YIT 12067</strain>
    </source>
</reference>
<dbReference type="GO" id="GO:0016758">
    <property type="term" value="F:hexosyltransferase activity"/>
    <property type="evidence" value="ECO:0007669"/>
    <property type="project" value="InterPro"/>
</dbReference>
<keyword evidence="3" id="KW-0328">Glycosyltransferase</keyword>
<dbReference type="eggNOG" id="COG0707">
    <property type="taxonomic scope" value="Bacteria"/>
</dbReference>
<dbReference type="OrthoDB" id="9815663at2"/>
<keyword evidence="4" id="KW-0808">Transferase</keyword>
<dbReference type="InterPro" id="IPR050519">
    <property type="entry name" value="Glycosyltransf_28_UgtP"/>
</dbReference>
<dbReference type="InterPro" id="IPR009695">
    <property type="entry name" value="Diacylglyc_glucosyltr_N"/>
</dbReference>
<dbReference type="Gene3D" id="3.40.50.2000">
    <property type="entry name" value="Glycogen Phosphorylase B"/>
    <property type="match status" value="1"/>
</dbReference>
<dbReference type="PANTHER" id="PTHR43025:SF3">
    <property type="entry name" value="MONOGALACTOSYLDIACYLGLYCEROL SYNTHASE 1, CHLOROPLASTIC"/>
    <property type="match status" value="1"/>
</dbReference>
<dbReference type="RefSeq" id="WP_009144600.1">
    <property type="nucleotide sequence ID" value="NZ_GL830849.1"/>
</dbReference>
<evidence type="ECO:0000259" key="6">
    <source>
        <dbReference type="Pfam" id="PF06925"/>
    </source>
</evidence>
<comment type="similarity">
    <text evidence="2">Belongs to the glycosyltransferase 28 family.</text>
</comment>
<feature type="domain" description="Diacylglycerol glucosyltransferase N-terminal" evidence="6">
    <location>
        <begin position="25"/>
        <end position="184"/>
    </location>
</feature>
<evidence type="ECO:0000256" key="2">
    <source>
        <dbReference type="ARBA" id="ARBA00006962"/>
    </source>
</evidence>
<keyword evidence="8" id="KW-1185">Reference proteome</keyword>
<gene>
    <name evidence="7" type="ORF">HMPREF9443_00204</name>
</gene>
<sequence>MVIHMHETRKKYNVLLLSAPIGSGHRLAAEALEQALADRPEVEVIHGNIFDFFPQFLGKVFLGTYLWILKCCPWLYKLAYSWGNKQGGSLWMRELLNRLLAWLGGSYLRSVQPDAVIATHATPAGIIGYYKKQHPKLWLGAVVTDFTIHRWWVCDGVDTYFIADELLRDKLATDADIQATGIPVRQQFMIKHDKQKCREFFGWDETERVCLLMGGGEGLLPMAEIITALQRAALKNLRVVAVTGHNEALAAQLQAKYGATAEIYGFREDVPQLMAGADMIITKAGGLTSAEVLASGLDLLIYKPLPGQEEGNAAFLQQYCGALVARSTDELVQHIKNSTVSPREAAACSEHAHPLAAQQIVDYVMQRLQK</sequence>
<evidence type="ECO:0000256" key="1">
    <source>
        <dbReference type="ARBA" id="ARBA00004370"/>
    </source>
</evidence>
<evidence type="ECO:0000313" key="7">
    <source>
        <dbReference type="EMBL" id="EFY05765.1"/>
    </source>
</evidence>
<dbReference type="EMBL" id="AEVN01000007">
    <property type="protein sequence ID" value="EFY05765.1"/>
    <property type="molecule type" value="Genomic_DNA"/>
</dbReference>
<protein>
    <submittedName>
        <fullName evidence="7">Monogalactosyldiacylglycerol synthase, C-terminal domain protein</fullName>
    </submittedName>
</protein>
<dbReference type="PANTHER" id="PTHR43025">
    <property type="entry name" value="MONOGALACTOSYLDIACYLGLYCEROL SYNTHASE"/>
    <property type="match status" value="1"/>
</dbReference>
<dbReference type="SUPFAM" id="SSF53756">
    <property type="entry name" value="UDP-Glycosyltransferase/glycogen phosphorylase"/>
    <property type="match status" value="1"/>
</dbReference>
<dbReference type="Pfam" id="PF06925">
    <property type="entry name" value="MGDG_synth"/>
    <property type="match status" value="1"/>
</dbReference>